<gene>
    <name evidence="2" type="ORF">BOX15_Mlig027085g2</name>
</gene>
<keyword evidence="3" id="KW-1185">Reference proteome</keyword>
<sequence length="556" mass="60698">MPSGSWIPKFKGVASVIGDHIVTFDGRHFDFRGSECTYLLTRDFRGRSWAMTMTYSRSGKSLDVYAYGKRVTVTPKLHVLVDGVKQELPLSVGNLSIVRTASGLHAKDLGHLFTIFVDPESNSHTISVSGWYHARLGGLLGNFDNEAFNDLTESNGQRSEDLLRFTRSWRLGRCRHANLASGSRRRGAGERPHPECERLFVASRSPFRRCFGLVNPAPFMEICAHERRSGGQQTCLAAVAYMRHCAAKGFRGLQAPAQCTRCDLRSGTGFRQLLAGQRERISSTGTAADVVIVLEERGCLGRDTVRRLPELAVQMRSSLVAAGVSDVRFGLLGFGNPAHHRRGSSARPHWHTMAGELTGSADQLAAALAAVETHDIADAGAEARADALDAVRLAARFPELRPHAARHVILVTCDECHEGRRTLQSVRRALDESGVRLHLLAELRLPTFAYGRRSQAFGVDAGRAFSTEAPEGSAVLRGFTRLPTGKCARLAAGSGGAAFDLRYLRRRQYGSQATLFARSFADRLARDSAHPAAQECQCGASGCGQSARLRCRRTGE</sequence>
<evidence type="ECO:0000313" key="2">
    <source>
        <dbReference type="EMBL" id="PAA54949.1"/>
    </source>
</evidence>
<dbReference type="OrthoDB" id="6484170at2759"/>
<dbReference type="InterPro" id="IPR036465">
    <property type="entry name" value="vWFA_dom_sf"/>
</dbReference>
<name>A0A267E294_9PLAT</name>
<evidence type="ECO:0000259" key="1">
    <source>
        <dbReference type="PROSITE" id="PS51233"/>
    </source>
</evidence>
<dbReference type="PANTHER" id="PTHR37860:SF2">
    <property type="entry name" value="VITELLOGENIN DOMAIN-CONTAINING PROTEIN"/>
    <property type="match status" value="1"/>
</dbReference>
<dbReference type="Proteomes" id="UP000215902">
    <property type="component" value="Unassembled WGS sequence"/>
</dbReference>
<dbReference type="InterPro" id="IPR001846">
    <property type="entry name" value="VWF_type-D"/>
</dbReference>
<dbReference type="PANTHER" id="PTHR37860">
    <property type="entry name" value="AGAP008810-PA"/>
    <property type="match status" value="1"/>
</dbReference>
<dbReference type="STRING" id="282301.A0A267E294"/>
<dbReference type="Pfam" id="PF08742">
    <property type="entry name" value="C8"/>
    <property type="match status" value="1"/>
</dbReference>
<evidence type="ECO:0000313" key="3">
    <source>
        <dbReference type="Proteomes" id="UP000215902"/>
    </source>
</evidence>
<dbReference type="Pfam" id="PF00094">
    <property type="entry name" value="VWD"/>
    <property type="match status" value="1"/>
</dbReference>
<reference evidence="2 3" key="1">
    <citation type="submission" date="2017-06" db="EMBL/GenBank/DDBJ databases">
        <title>A platform for efficient transgenesis in Macrostomum lignano, a flatworm model organism for stem cell research.</title>
        <authorList>
            <person name="Berezikov E."/>
        </authorList>
    </citation>
    <scope>NUCLEOTIDE SEQUENCE [LARGE SCALE GENOMIC DNA]</scope>
    <source>
        <strain evidence="2">DV1</strain>
        <tissue evidence="2">Whole organism</tissue>
    </source>
</reference>
<organism evidence="2 3">
    <name type="scientific">Macrostomum lignano</name>
    <dbReference type="NCBI Taxonomy" id="282301"/>
    <lineage>
        <taxon>Eukaryota</taxon>
        <taxon>Metazoa</taxon>
        <taxon>Spiralia</taxon>
        <taxon>Lophotrochozoa</taxon>
        <taxon>Platyhelminthes</taxon>
        <taxon>Rhabditophora</taxon>
        <taxon>Macrostomorpha</taxon>
        <taxon>Macrostomida</taxon>
        <taxon>Macrostomidae</taxon>
        <taxon>Macrostomum</taxon>
    </lineage>
</organism>
<dbReference type="SMART" id="SM00216">
    <property type="entry name" value="VWD"/>
    <property type="match status" value="1"/>
</dbReference>
<dbReference type="EMBL" id="NIVC01002836">
    <property type="protein sequence ID" value="PAA54949.1"/>
    <property type="molecule type" value="Genomic_DNA"/>
</dbReference>
<accession>A0A267E294</accession>
<comment type="caution">
    <text evidence="2">The sequence shown here is derived from an EMBL/GenBank/DDBJ whole genome shotgun (WGS) entry which is preliminary data.</text>
</comment>
<protein>
    <recommendedName>
        <fullName evidence="1">VWFD domain-containing protein</fullName>
    </recommendedName>
</protein>
<dbReference type="AlphaFoldDB" id="A0A267E294"/>
<dbReference type="InterPro" id="IPR014853">
    <property type="entry name" value="VWF/SSPO/ZAN-like_Cys-rich_dom"/>
</dbReference>
<feature type="domain" description="VWFD" evidence="1">
    <location>
        <begin position="12"/>
        <end position="178"/>
    </location>
</feature>
<dbReference type="PROSITE" id="PS51233">
    <property type="entry name" value="VWFD"/>
    <property type="match status" value="1"/>
</dbReference>
<proteinExistence type="predicted"/>
<dbReference type="SUPFAM" id="SSF53300">
    <property type="entry name" value="vWA-like"/>
    <property type="match status" value="1"/>
</dbReference>